<dbReference type="PROSITE" id="PS50911">
    <property type="entry name" value="CHAP"/>
    <property type="match status" value="1"/>
</dbReference>
<dbReference type="Gene3D" id="3.90.1720.10">
    <property type="entry name" value="endopeptidase domain like (from Nostoc punctiforme)"/>
    <property type="match status" value="1"/>
</dbReference>
<dbReference type="Proteomes" id="UP000501558">
    <property type="component" value="Chromosome"/>
</dbReference>
<evidence type="ECO:0000313" key="2">
    <source>
        <dbReference type="EMBL" id="QIW57587.1"/>
    </source>
</evidence>
<keyword evidence="3" id="KW-1185">Reference proteome</keyword>
<dbReference type="InterPro" id="IPR006637">
    <property type="entry name" value="ChW"/>
</dbReference>
<proteinExistence type="predicted"/>
<sequence length="510" mass="56031">MKLNKKVRKFAYASTVVVGALTPYLISGGIVKAETPQDNPVETSEERTGNGIPEDLQETYLAQIPDTLPDQIRSSKFTPRMIAPATNNGYYFSYNPFHLSGYGMPNCTAYAWGRAYEILGSRPKLSLGNANQWWGYNAGKYASGKTPRVGSVVCWGSPAGGGYGHVAVVEEVNGDTLTISESSWGGFFFRTRKINKNNMGAGFQGYLYLGDFSATPPPVNLPPKNSEQPISSGINYETHVSKVGWMNNVAEGALSGSTGYGLAVEALRISSGTASINSAIRYRAHVQSIGWQDWKKSGQVAGTTGQSKRVEAIQIRLNNGVSDYYDIEYRAHVQNIGWQGWVKNDQVAGTTGESKRIEAIQIKLVPKKSFQGSSNPSNTDFSYRSHVQDFGWLGYVENNSISGTVGISKRLEAFELLYKGRKENIQIEGHVQGIGWQTNLGTAGITGQGKRLEAVKINLKNDLSEKYTVKYRVHVQGIGWQEWRSEGEMAGTTGQARRIEAIQFQFIHSE</sequence>
<dbReference type="EMBL" id="CP047628">
    <property type="protein sequence ID" value="QIW57587.1"/>
    <property type="molecule type" value="Genomic_DNA"/>
</dbReference>
<protein>
    <submittedName>
        <fullName evidence="2">CHAP domain-containing protein</fullName>
    </submittedName>
</protein>
<dbReference type="AlphaFoldDB" id="A0AAE6YJR8"/>
<dbReference type="InterPro" id="IPR038765">
    <property type="entry name" value="Papain-like_cys_pep_sf"/>
</dbReference>
<dbReference type="Pfam" id="PF07538">
    <property type="entry name" value="ChW"/>
    <property type="match status" value="6"/>
</dbReference>
<dbReference type="Pfam" id="PF05257">
    <property type="entry name" value="CHAP"/>
    <property type="match status" value="1"/>
</dbReference>
<gene>
    <name evidence="2" type="ORF">GU334_01060</name>
</gene>
<dbReference type="RefSeq" id="WP_167840978.1">
    <property type="nucleotide sequence ID" value="NZ_CP047628.1"/>
</dbReference>
<dbReference type="InterPro" id="IPR007921">
    <property type="entry name" value="CHAP_dom"/>
</dbReference>
<evidence type="ECO:0000313" key="3">
    <source>
        <dbReference type="Proteomes" id="UP000501558"/>
    </source>
</evidence>
<dbReference type="SMART" id="SM00728">
    <property type="entry name" value="ChW"/>
    <property type="match status" value="6"/>
</dbReference>
<reference evidence="2 3" key="1">
    <citation type="submission" date="2019-12" db="EMBL/GenBank/DDBJ databases">
        <title>Whole genome sequences of Lactococcus raffinolactis strains isolated from sewage.</title>
        <authorList>
            <person name="Ybazeta G."/>
            <person name="Ross M."/>
            <person name="Brabant-Kirwan D."/>
            <person name="Saleh M."/>
            <person name="Dillon J.A."/>
            <person name="Splinter K."/>
            <person name="Nokhbeh R."/>
        </authorList>
    </citation>
    <scope>NUCLEOTIDE SEQUENCE [LARGE SCALE GENOMIC DNA]</scope>
    <source>
        <strain evidence="2 3">Lr_19_14</strain>
    </source>
</reference>
<organism evidence="2 3">
    <name type="scientific">Pseudolactococcus raffinolactis</name>
    <dbReference type="NCBI Taxonomy" id="1366"/>
    <lineage>
        <taxon>Bacteria</taxon>
        <taxon>Bacillati</taxon>
        <taxon>Bacillota</taxon>
        <taxon>Bacilli</taxon>
        <taxon>Lactobacillales</taxon>
        <taxon>Streptococcaceae</taxon>
        <taxon>Pseudolactococcus</taxon>
    </lineage>
</organism>
<feature type="domain" description="Peptidase C51" evidence="1">
    <location>
        <begin position="82"/>
        <end position="208"/>
    </location>
</feature>
<name>A0AAE6YJR8_9LACT</name>
<evidence type="ECO:0000259" key="1">
    <source>
        <dbReference type="PROSITE" id="PS50911"/>
    </source>
</evidence>
<dbReference type="SUPFAM" id="SSF54001">
    <property type="entry name" value="Cysteine proteinases"/>
    <property type="match status" value="1"/>
</dbReference>
<accession>A0AAE6YJR8</accession>